<gene>
    <name evidence="1" type="primary">MSSP2_4</name>
    <name evidence="1" type="ORF">HAX54_045621</name>
</gene>
<dbReference type="EMBL" id="JACEIK010000071">
    <property type="protein sequence ID" value="MCD7448682.1"/>
    <property type="molecule type" value="Genomic_DNA"/>
</dbReference>
<sequence length="75" mass="8473">MKEAKQVLQRLRDRDDVSGEMALLMEGLGAGGEVSIEEYIIIQTMNLLITREHAEEKDQIKLYGAEEGLSRQPNL</sequence>
<evidence type="ECO:0000313" key="2">
    <source>
        <dbReference type="Proteomes" id="UP000823775"/>
    </source>
</evidence>
<evidence type="ECO:0000313" key="1">
    <source>
        <dbReference type="EMBL" id="MCD7448682.1"/>
    </source>
</evidence>
<dbReference type="Proteomes" id="UP000823775">
    <property type="component" value="Unassembled WGS sequence"/>
</dbReference>
<proteinExistence type="predicted"/>
<accession>A0ABS8RPL6</accession>
<organism evidence="1 2">
    <name type="scientific">Datura stramonium</name>
    <name type="common">Jimsonweed</name>
    <name type="synonym">Common thornapple</name>
    <dbReference type="NCBI Taxonomy" id="4076"/>
    <lineage>
        <taxon>Eukaryota</taxon>
        <taxon>Viridiplantae</taxon>
        <taxon>Streptophyta</taxon>
        <taxon>Embryophyta</taxon>
        <taxon>Tracheophyta</taxon>
        <taxon>Spermatophyta</taxon>
        <taxon>Magnoliopsida</taxon>
        <taxon>eudicotyledons</taxon>
        <taxon>Gunneridae</taxon>
        <taxon>Pentapetalae</taxon>
        <taxon>asterids</taxon>
        <taxon>lamiids</taxon>
        <taxon>Solanales</taxon>
        <taxon>Solanaceae</taxon>
        <taxon>Solanoideae</taxon>
        <taxon>Datureae</taxon>
        <taxon>Datura</taxon>
    </lineage>
</organism>
<comment type="caution">
    <text evidence="1">The sequence shown here is derived from an EMBL/GenBank/DDBJ whole genome shotgun (WGS) entry which is preliminary data.</text>
</comment>
<name>A0ABS8RPL6_DATST</name>
<keyword evidence="2" id="KW-1185">Reference proteome</keyword>
<protein>
    <submittedName>
        <fullName evidence="1">Monosaccharide-sensing protein 2</fullName>
    </submittedName>
</protein>
<reference evidence="1 2" key="1">
    <citation type="journal article" date="2021" name="BMC Genomics">
        <title>Datura genome reveals duplications of psychoactive alkaloid biosynthetic genes and high mutation rate following tissue culture.</title>
        <authorList>
            <person name="Rajewski A."/>
            <person name="Carter-House D."/>
            <person name="Stajich J."/>
            <person name="Litt A."/>
        </authorList>
    </citation>
    <scope>NUCLEOTIDE SEQUENCE [LARGE SCALE GENOMIC DNA]</scope>
    <source>
        <strain evidence="1">AR-01</strain>
    </source>
</reference>